<evidence type="ECO:0000313" key="3">
    <source>
        <dbReference type="EMBL" id="KAE8289962.1"/>
    </source>
</evidence>
<evidence type="ECO:0000256" key="1">
    <source>
        <dbReference type="SAM" id="MobiDB-lite"/>
    </source>
</evidence>
<dbReference type="AlphaFoldDB" id="A0A6G0IFE8"/>
<sequence length="268" mass="28948">MYGWLLRSVQLLPPCVAYLTVSRPAGAQIGSSSRKDGNRIVDMAGTKDKQCWFYKMLTSLEMIDSPRLAREEWRGERGWILPGAAASCRPAMAPPQCHFTSDGAPSPSPTHPHRDPHLLSPSKLLQSAEALIGLGQCPHANPHPSPCSMTAEQNVAGGGLSGRARGDLATSSVELVGLVTQRQVPEMCYSFIDRPGEQRASPSPRLMPSPMAADATWRPQSLQPARRRWRAPAGSPKPMSMSCTEKAFSAGRQAACRPLLSPFLGGRV</sequence>
<accession>A0A6G0IFE8</accession>
<keyword evidence="4" id="KW-1185">Reference proteome</keyword>
<reference evidence="3 4" key="1">
    <citation type="submission" date="2019-07" db="EMBL/GenBank/DDBJ databases">
        <title>Chromosome genome assembly for large yellow croaker.</title>
        <authorList>
            <person name="Xiao S."/>
        </authorList>
    </citation>
    <scope>NUCLEOTIDE SEQUENCE [LARGE SCALE GENOMIC DNA]</scope>
    <source>
        <strain evidence="3">JMULYC20181020</strain>
        <tissue evidence="3">Muscle</tissue>
    </source>
</reference>
<protein>
    <submittedName>
        <fullName evidence="3">Uncharacterized protein</fullName>
    </submittedName>
</protein>
<feature type="signal peptide" evidence="2">
    <location>
        <begin position="1"/>
        <end position="17"/>
    </location>
</feature>
<evidence type="ECO:0000256" key="2">
    <source>
        <dbReference type="SAM" id="SignalP"/>
    </source>
</evidence>
<name>A0A6G0IFE8_LARCR</name>
<gene>
    <name evidence="3" type="ORF">D5F01_LYC11673</name>
</gene>
<evidence type="ECO:0000313" key="4">
    <source>
        <dbReference type="Proteomes" id="UP000424527"/>
    </source>
</evidence>
<proteinExistence type="predicted"/>
<feature type="region of interest" description="Disordered" evidence="1">
    <location>
        <begin position="95"/>
        <end position="119"/>
    </location>
</feature>
<comment type="caution">
    <text evidence="3">The sequence shown here is derived from an EMBL/GenBank/DDBJ whole genome shotgun (WGS) entry which is preliminary data.</text>
</comment>
<feature type="chain" id="PRO_5026200699" evidence="2">
    <location>
        <begin position="18"/>
        <end position="268"/>
    </location>
</feature>
<dbReference type="EMBL" id="REGW02000011">
    <property type="protein sequence ID" value="KAE8289962.1"/>
    <property type="molecule type" value="Genomic_DNA"/>
</dbReference>
<organism evidence="3 4">
    <name type="scientific">Larimichthys crocea</name>
    <name type="common">Large yellow croaker</name>
    <name type="synonym">Pseudosciaena crocea</name>
    <dbReference type="NCBI Taxonomy" id="215358"/>
    <lineage>
        <taxon>Eukaryota</taxon>
        <taxon>Metazoa</taxon>
        <taxon>Chordata</taxon>
        <taxon>Craniata</taxon>
        <taxon>Vertebrata</taxon>
        <taxon>Euteleostomi</taxon>
        <taxon>Actinopterygii</taxon>
        <taxon>Neopterygii</taxon>
        <taxon>Teleostei</taxon>
        <taxon>Neoteleostei</taxon>
        <taxon>Acanthomorphata</taxon>
        <taxon>Eupercaria</taxon>
        <taxon>Sciaenidae</taxon>
        <taxon>Larimichthys</taxon>
    </lineage>
</organism>
<dbReference type="Proteomes" id="UP000424527">
    <property type="component" value="Unassembled WGS sequence"/>
</dbReference>
<keyword evidence="2" id="KW-0732">Signal</keyword>
<feature type="region of interest" description="Disordered" evidence="1">
    <location>
        <begin position="195"/>
        <end position="220"/>
    </location>
</feature>